<dbReference type="EMBL" id="RSCD01000031">
    <property type="protein sequence ID" value="RSH81403.1"/>
    <property type="molecule type" value="Genomic_DNA"/>
</dbReference>
<dbReference type="InterPro" id="IPR001431">
    <property type="entry name" value="Pept_M16_Zn_BS"/>
</dbReference>
<evidence type="ECO:0000256" key="4">
    <source>
        <dbReference type="ARBA" id="ARBA00016741"/>
    </source>
</evidence>
<evidence type="ECO:0000256" key="1">
    <source>
        <dbReference type="ARBA" id="ARBA00002123"/>
    </source>
</evidence>
<dbReference type="Pfam" id="PF00675">
    <property type="entry name" value="Peptidase_M16"/>
    <property type="match status" value="1"/>
</dbReference>
<reference evidence="13 14" key="1">
    <citation type="submission" date="2018-11" db="EMBL/GenBank/DDBJ databases">
        <title>Genome sequence of Saitozyma podzolica DSM 27192.</title>
        <authorList>
            <person name="Aliyu H."/>
            <person name="Gorte O."/>
            <person name="Ochsenreither K."/>
        </authorList>
    </citation>
    <scope>NUCLEOTIDE SEQUENCE [LARGE SCALE GENOMIC DNA]</scope>
    <source>
        <strain evidence="13 14">DSM 27192</strain>
    </source>
</reference>
<dbReference type="FunFam" id="3.30.830.10:FF:000032">
    <property type="entry name" value="Mitochondrial processing peptidase, alpha subunit"/>
    <property type="match status" value="1"/>
</dbReference>
<dbReference type="SUPFAM" id="SSF63411">
    <property type="entry name" value="LuxS/MPP-like metallohydrolase"/>
    <property type="match status" value="2"/>
</dbReference>
<comment type="similarity">
    <text evidence="3 10">Belongs to the peptidase M16 family.</text>
</comment>
<dbReference type="Proteomes" id="UP000279259">
    <property type="component" value="Unassembled WGS sequence"/>
</dbReference>
<evidence type="ECO:0000256" key="3">
    <source>
        <dbReference type="ARBA" id="ARBA00007261"/>
    </source>
</evidence>
<dbReference type="InterPro" id="IPR011249">
    <property type="entry name" value="Metalloenz_LuxS/M16"/>
</dbReference>
<accession>A0A427XRG8</accession>
<dbReference type="Gene3D" id="3.30.830.10">
    <property type="entry name" value="Metalloenzyme, LuxS/M16 peptidase-like"/>
    <property type="match status" value="2"/>
</dbReference>
<dbReference type="InterPro" id="IPR011765">
    <property type="entry name" value="Pept_M16_N"/>
</dbReference>
<dbReference type="FunFam" id="3.30.830.10:FF:000023">
    <property type="entry name" value="Mitochondrial processing peptidase alpha subunit"/>
    <property type="match status" value="1"/>
</dbReference>
<feature type="domain" description="Peptidase M16 C-terminal" evidence="12">
    <location>
        <begin position="213"/>
        <end position="433"/>
    </location>
</feature>
<dbReference type="PANTHER" id="PTHR11851">
    <property type="entry name" value="METALLOPROTEASE"/>
    <property type="match status" value="1"/>
</dbReference>
<evidence type="ECO:0000256" key="7">
    <source>
        <dbReference type="ARBA" id="ARBA00030006"/>
    </source>
</evidence>
<comment type="function">
    <text evidence="1">Substrate recognition and binding subunit of the essential mitochondrial processing protease (MPP), which cleaves the mitochondrial sequence off newly imported precursors proteins.</text>
</comment>
<dbReference type="PROSITE" id="PS00143">
    <property type="entry name" value="INSULINASE"/>
    <property type="match status" value="1"/>
</dbReference>
<dbReference type="AlphaFoldDB" id="A0A427XRG8"/>
<evidence type="ECO:0000256" key="5">
    <source>
        <dbReference type="ARBA" id="ARBA00022946"/>
    </source>
</evidence>
<evidence type="ECO:0000259" key="11">
    <source>
        <dbReference type="Pfam" id="PF00675"/>
    </source>
</evidence>
<comment type="subcellular location">
    <subcellularLocation>
        <location evidence="2">Mitochondrion matrix</location>
    </subcellularLocation>
</comment>
<evidence type="ECO:0000256" key="10">
    <source>
        <dbReference type="RuleBase" id="RU004447"/>
    </source>
</evidence>
<feature type="domain" description="Peptidase M16 N-terminal" evidence="11">
    <location>
        <begin position="57"/>
        <end position="204"/>
    </location>
</feature>
<dbReference type="Pfam" id="PF05193">
    <property type="entry name" value="Peptidase_M16_C"/>
    <property type="match status" value="1"/>
</dbReference>
<dbReference type="OrthoDB" id="277191at2759"/>
<comment type="caution">
    <text evidence="13">The sequence shown here is derived from an EMBL/GenBank/DDBJ whole genome shotgun (WGS) entry which is preliminary data.</text>
</comment>
<evidence type="ECO:0000313" key="13">
    <source>
        <dbReference type="EMBL" id="RSH81403.1"/>
    </source>
</evidence>
<protein>
    <recommendedName>
        <fullName evidence="4">Mitochondrial-processing peptidase subunit alpha</fullName>
    </recommendedName>
    <alternativeName>
        <fullName evidence="7">Alpha-MPP</fullName>
    </alternativeName>
    <alternativeName>
        <fullName evidence="8">Inactive zinc metalloprotease alpha</fullName>
    </alternativeName>
    <alternativeName>
        <fullName evidence="9">Matrix processing peptidase</fullName>
    </alternativeName>
</protein>
<dbReference type="InterPro" id="IPR007863">
    <property type="entry name" value="Peptidase_M16_C"/>
</dbReference>
<keyword evidence="6" id="KW-0496">Mitochondrion</keyword>
<dbReference type="PANTHER" id="PTHR11851:SF49">
    <property type="entry name" value="MITOCHONDRIAL-PROCESSING PEPTIDASE SUBUNIT ALPHA"/>
    <property type="match status" value="1"/>
</dbReference>
<dbReference type="GO" id="GO:0004222">
    <property type="term" value="F:metalloendopeptidase activity"/>
    <property type="evidence" value="ECO:0007669"/>
    <property type="project" value="InterPro"/>
</dbReference>
<dbReference type="GO" id="GO:0006627">
    <property type="term" value="P:protein processing involved in protein targeting to mitochondrion"/>
    <property type="evidence" value="ECO:0007669"/>
    <property type="project" value="TreeGrafter"/>
</dbReference>
<dbReference type="InterPro" id="IPR050361">
    <property type="entry name" value="MPP/UQCRC_Complex"/>
</dbReference>
<gene>
    <name evidence="13" type="primary">MAS2</name>
    <name evidence="13" type="ORF">EHS25_006935</name>
</gene>
<proteinExistence type="inferred from homology"/>
<evidence type="ECO:0000256" key="9">
    <source>
        <dbReference type="ARBA" id="ARBA00083075"/>
    </source>
</evidence>
<evidence type="ECO:0000313" key="14">
    <source>
        <dbReference type="Proteomes" id="UP000279259"/>
    </source>
</evidence>
<dbReference type="GO" id="GO:0046872">
    <property type="term" value="F:metal ion binding"/>
    <property type="evidence" value="ECO:0007669"/>
    <property type="project" value="InterPro"/>
</dbReference>
<evidence type="ECO:0000256" key="6">
    <source>
        <dbReference type="ARBA" id="ARBA00023128"/>
    </source>
</evidence>
<organism evidence="13 14">
    <name type="scientific">Saitozyma podzolica</name>
    <dbReference type="NCBI Taxonomy" id="1890683"/>
    <lineage>
        <taxon>Eukaryota</taxon>
        <taxon>Fungi</taxon>
        <taxon>Dikarya</taxon>
        <taxon>Basidiomycota</taxon>
        <taxon>Agaricomycotina</taxon>
        <taxon>Tremellomycetes</taxon>
        <taxon>Tremellales</taxon>
        <taxon>Trimorphomycetaceae</taxon>
        <taxon>Saitozyma</taxon>
    </lineage>
</organism>
<sequence length="538" mass="57842">MLRPTPSLARSLLPSSVASSSTSRVVPALSALTRKASTSTPTFPPTSTVTTLPNRLRVVTEPSPGHFHAVGVYVDAGSRYETQRNSGVSHLLDRLAFKSTDRHSDEQMTTLIDSLGSQISCSSSRETIMYQSTVFPSSLPLALSLLSSTILHPLLLPEEIEAQKQAAAYEIREIWAKPELILPEILHTVAFKGNTLGMPLLCPESQLAVLGEKEVRGFMRDWYTPERMVIAGVGMAHEELVELADQHFGSLNSSVPVLDPAPTLHRNGSAQPAGSKSFATVSSAPEGITEKEALASAKAVYTGGEEYLEKEDEEFIHLYIGFEGLGIHDPDIYALATLQILLGGGGSFSAGGPGKGMYTRLYTNVLNRYHAVDFCAGFHHCYADSGLFGISMSVYPQFAARAAEVIAQQLHALTGPMGGGINEGEFKRAKNMLKSTLVMALESRLTAVEDLGRQTQIHGNKVPVEEMCAKIDALQLKDLWRTANRVLRPNSPASATAGPLNFGLGSGRPTVVAQGPGLGALGDVMATLRRWDLGRYTA</sequence>
<keyword evidence="14" id="KW-1185">Reference proteome</keyword>
<evidence type="ECO:0000256" key="2">
    <source>
        <dbReference type="ARBA" id="ARBA00004305"/>
    </source>
</evidence>
<name>A0A427XRG8_9TREE</name>
<dbReference type="STRING" id="1890683.A0A427XRG8"/>
<keyword evidence="5" id="KW-0809">Transit peptide</keyword>
<dbReference type="GO" id="GO:0005759">
    <property type="term" value="C:mitochondrial matrix"/>
    <property type="evidence" value="ECO:0007669"/>
    <property type="project" value="UniProtKB-SubCell"/>
</dbReference>
<evidence type="ECO:0000256" key="8">
    <source>
        <dbReference type="ARBA" id="ARBA00032315"/>
    </source>
</evidence>
<evidence type="ECO:0000259" key="12">
    <source>
        <dbReference type="Pfam" id="PF05193"/>
    </source>
</evidence>